<keyword evidence="3" id="KW-0067">ATP-binding</keyword>
<evidence type="ECO:0000259" key="5">
    <source>
        <dbReference type="SMART" id="SM01086"/>
    </source>
</evidence>
<evidence type="ECO:0000313" key="6">
    <source>
        <dbReference type="EMBL" id="RAL52473.1"/>
    </source>
</evidence>
<dbReference type="PANTHER" id="PTHR11638:SF18">
    <property type="entry name" value="HEAT SHOCK PROTEIN 104"/>
    <property type="match status" value="1"/>
</dbReference>
<dbReference type="Pfam" id="PF10431">
    <property type="entry name" value="ClpB_D2-small"/>
    <property type="match status" value="1"/>
</dbReference>
<sequence>MEAARAIFRPEFMNRVDEYIVFQPLDPEQIKSIVRLQLGRVQHRLSDRKMKLRVSEAAVELLGSLGYDPSYGARPVKRTIQQNVENEIAKGILRGDLRDEDTVLVDTEVSAVPNGQLPQAKLVFRRVSGSSSGALGASSPVDKEASFSQ</sequence>
<evidence type="ECO:0000256" key="3">
    <source>
        <dbReference type="ARBA" id="ARBA00022840"/>
    </source>
</evidence>
<evidence type="ECO:0000256" key="1">
    <source>
        <dbReference type="ARBA" id="ARBA00004474"/>
    </source>
</evidence>
<comment type="subcellular location">
    <subcellularLocation>
        <location evidence="1">Plastid</location>
    </subcellularLocation>
</comment>
<feature type="region of interest" description="Disordered" evidence="4">
    <location>
        <begin position="130"/>
        <end position="149"/>
    </location>
</feature>
<name>A0A328E7K4_9ASTE</name>
<keyword evidence="2" id="KW-0547">Nucleotide-binding</keyword>
<dbReference type="SMART" id="SM01086">
    <property type="entry name" value="ClpB_D2-small"/>
    <property type="match status" value="1"/>
</dbReference>
<dbReference type="Gene3D" id="1.10.8.60">
    <property type="match status" value="1"/>
</dbReference>
<dbReference type="SUPFAM" id="SSF52540">
    <property type="entry name" value="P-loop containing nucleoside triphosphate hydrolases"/>
    <property type="match status" value="1"/>
</dbReference>
<reference evidence="6 7" key="1">
    <citation type="submission" date="2018-06" db="EMBL/GenBank/DDBJ databases">
        <title>The Genome of Cuscuta australis (Dodder) Provides Insight into the Evolution of Plant Parasitism.</title>
        <authorList>
            <person name="Liu H."/>
        </authorList>
    </citation>
    <scope>NUCLEOTIDE SEQUENCE [LARGE SCALE GENOMIC DNA]</scope>
    <source>
        <strain evidence="7">cv. Yunnan</strain>
        <tissue evidence="6">Vines</tissue>
    </source>
</reference>
<dbReference type="GO" id="GO:0016887">
    <property type="term" value="F:ATP hydrolysis activity"/>
    <property type="evidence" value="ECO:0007669"/>
    <property type="project" value="TreeGrafter"/>
</dbReference>
<evidence type="ECO:0000256" key="2">
    <source>
        <dbReference type="ARBA" id="ARBA00022741"/>
    </source>
</evidence>
<dbReference type="EMBL" id="NQVE01000034">
    <property type="protein sequence ID" value="RAL52473.1"/>
    <property type="molecule type" value="Genomic_DNA"/>
</dbReference>
<dbReference type="InterPro" id="IPR050130">
    <property type="entry name" value="ClpA_ClpB"/>
</dbReference>
<dbReference type="FunFam" id="1.10.8.60:FF:000017">
    <property type="entry name" value="ATP-dependent chaperone ClpB"/>
    <property type="match status" value="1"/>
</dbReference>
<evidence type="ECO:0000313" key="7">
    <source>
        <dbReference type="Proteomes" id="UP000249390"/>
    </source>
</evidence>
<organism evidence="6 7">
    <name type="scientific">Cuscuta australis</name>
    <dbReference type="NCBI Taxonomy" id="267555"/>
    <lineage>
        <taxon>Eukaryota</taxon>
        <taxon>Viridiplantae</taxon>
        <taxon>Streptophyta</taxon>
        <taxon>Embryophyta</taxon>
        <taxon>Tracheophyta</taxon>
        <taxon>Spermatophyta</taxon>
        <taxon>Magnoliopsida</taxon>
        <taxon>eudicotyledons</taxon>
        <taxon>Gunneridae</taxon>
        <taxon>Pentapetalae</taxon>
        <taxon>asterids</taxon>
        <taxon>lamiids</taxon>
        <taxon>Solanales</taxon>
        <taxon>Convolvulaceae</taxon>
        <taxon>Cuscuteae</taxon>
        <taxon>Cuscuta</taxon>
        <taxon>Cuscuta subgen. Grammica</taxon>
        <taxon>Cuscuta sect. Cleistogrammica</taxon>
    </lineage>
</organism>
<protein>
    <recommendedName>
        <fullName evidence="5">Clp ATPase C-terminal domain-containing protein</fullName>
    </recommendedName>
</protein>
<keyword evidence="7" id="KW-1185">Reference proteome</keyword>
<dbReference type="InterPro" id="IPR027417">
    <property type="entry name" value="P-loop_NTPase"/>
</dbReference>
<dbReference type="GO" id="GO:0005524">
    <property type="term" value="F:ATP binding"/>
    <property type="evidence" value="ECO:0007669"/>
    <property type="project" value="UniProtKB-KW"/>
</dbReference>
<dbReference type="InterPro" id="IPR019489">
    <property type="entry name" value="Clp_ATPase_C"/>
</dbReference>
<dbReference type="AlphaFoldDB" id="A0A328E7K4"/>
<dbReference type="PANTHER" id="PTHR11638">
    <property type="entry name" value="ATP-DEPENDENT CLP PROTEASE"/>
    <property type="match status" value="1"/>
</dbReference>
<gene>
    <name evidence="6" type="ORF">DM860_007330</name>
</gene>
<dbReference type="GO" id="GO:0034605">
    <property type="term" value="P:cellular response to heat"/>
    <property type="evidence" value="ECO:0007669"/>
    <property type="project" value="TreeGrafter"/>
</dbReference>
<dbReference type="GO" id="GO:0009536">
    <property type="term" value="C:plastid"/>
    <property type="evidence" value="ECO:0007669"/>
    <property type="project" value="UniProtKB-SubCell"/>
</dbReference>
<accession>A0A328E7K4</accession>
<feature type="domain" description="Clp ATPase C-terminal" evidence="5">
    <location>
        <begin position="25"/>
        <end position="119"/>
    </location>
</feature>
<feature type="compositionally biased region" description="Low complexity" evidence="4">
    <location>
        <begin position="130"/>
        <end position="139"/>
    </location>
</feature>
<dbReference type="Proteomes" id="UP000249390">
    <property type="component" value="Unassembled WGS sequence"/>
</dbReference>
<evidence type="ECO:0000256" key="4">
    <source>
        <dbReference type="SAM" id="MobiDB-lite"/>
    </source>
</evidence>
<comment type="caution">
    <text evidence="6">The sequence shown here is derived from an EMBL/GenBank/DDBJ whole genome shotgun (WGS) entry which is preliminary data.</text>
</comment>
<proteinExistence type="predicted"/>